<protein>
    <recommendedName>
        <fullName evidence="4">DYW domain-containing protein</fullName>
    </recommendedName>
</protein>
<dbReference type="InterPro" id="IPR011990">
    <property type="entry name" value="TPR-like_helical_dom_sf"/>
</dbReference>
<feature type="repeat" description="PPR" evidence="3">
    <location>
        <begin position="310"/>
        <end position="344"/>
    </location>
</feature>
<gene>
    <name evidence="5" type="ORF">ACJRO7_010935</name>
</gene>
<dbReference type="FunFam" id="1.25.40.10:FF:000031">
    <property type="entry name" value="Pentatricopeptide repeat-containing protein mitochondrial"/>
    <property type="match status" value="1"/>
</dbReference>
<feature type="repeat" description="PPR" evidence="3">
    <location>
        <begin position="411"/>
        <end position="445"/>
    </location>
</feature>
<organism evidence="5 6">
    <name type="scientific">Eucalyptus globulus</name>
    <name type="common">Tasmanian blue gum</name>
    <dbReference type="NCBI Taxonomy" id="34317"/>
    <lineage>
        <taxon>Eukaryota</taxon>
        <taxon>Viridiplantae</taxon>
        <taxon>Streptophyta</taxon>
        <taxon>Embryophyta</taxon>
        <taxon>Tracheophyta</taxon>
        <taxon>Spermatophyta</taxon>
        <taxon>Magnoliopsida</taxon>
        <taxon>eudicotyledons</taxon>
        <taxon>Gunneridae</taxon>
        <taxon>Pentapetalae</taxon>
        <taxon>rosids</taxon>
        <taxon>malvids</taxon>
        <taxon>Myrtales</taxon>
        <taxon>Myrtaceae</taxon>
        <taxon>Myrtoideae</taxon>
        <taxon>Eucalypteae</taxon>
        <taxon>Eucalyptus</taxon>
    </lineage>
</organism>
<reference evidence="5 6" key="1">
    <citation type="submission" date="2024-11" db="EMBL/GenBank/DDBJ databases">
        <title>Chromosome-level genome assembly of Eucalyptus globulus Labill. provides insights into its genome evolution.</title>
        <authorList>
            <person name="Li X."/>
        </authorList>
    </citation>
    <scope>NUCLEOTIDE SEQUENCE [LARGE SCALE GENOMIC DNA]</scope>
    <source>
        <strain evidence="5">CL2024</strain>
        <tissue evidence="5">Fresh tender leaves</tissue>
    </source>
</reference>
<feature type="domain" description="DYW" evidence="4">
    <location>
        <begin position="626"/>
        <end position="717"/>
    </location>
</feature>
<dbReference type="PROSITE" id="PS51375">
    <property type="entry name" value="PPR"/>
    <property type="match status" value="4"/>
</dbReference>
<dbReference type="InterPro" id="IPR046960">
    <property type="entry name" value="PPR_At4g14850-like_plant"/>
</dbReference>
<evidence type="ECO:0000313" key="5">
    <source>
        <dbReference type="EMBL" id="KAL3749889.1"/>
    </source>
</evidence>
<accession>A0ABD3LDS3</accession>
<proteinExistence type="inferred from homology"/>
<evidence type="ECO:0000313" key="6">
    <source>
        <dbReference type="Proteomes" id="UP001634007"/>
    </source>
</evidence>
<evidence type="ECO:0000256" key="1">
    <source>
        <dbReference type="ARBA" id="ARBA00006643"/>
    </source>
</evidence>
<dbReference type="PANTHER" id="PTHR47926:SF418">
    <property type="entry name" value="(WILD MALAYSIAN BANANA) HYPOTHETICAL PROTEIN"/>
    <property type="match status" value="1"/>
</dbReference>
<dbReference type="AlphaFoldDB" id="A0ABD3LDS3"/>
<dbReference type="NCBIfam" id="TIGR00756">
    <property type="entry name" value="PPR"/>
    <property type="match status" value="5"/>
</dbReference>
<dbReference type="FunFam" id="1.25.40.10:FF:000073">
    <property type="entry name" value="Pentatricopeptide repeat-containing protein chloroplastic"/>
    <property type="match status" value="1"/>
</dbReference>
<feature type="repeat" description="PPR" evidence="3">
    <location>
        <begin position="107"/>
        <end position="141"/>
    </location>
</feature>
<feature type="repeat" description="PPR" evidence="3">
    <location>
        <begin position="177"/>
        <end position="211"/>
    </location>
</feature>
<dbReference type="InterPro" id="IPR046848">
    <property type="entry name" value="E_motif"/>
</dbReference>
<dbReference type="Proteomes" id="UP001634007">
    <property type="component" value="Unassembled WGS sequence"/>
</dbReference>
<evidence type="ECO:0000259" key="4">
    <source>
        <dbReference type="Pfam" id="PF14432"/>
    </source>
</evidence>
<dbReference type="Gene3D" id="1.25.40.10">
    <property type="entry name" value="Tetratricopeptide repeat domain"/>
    <property type="match status" value="5"/>
</dbReference>
<keyword evidence="6" id="KW-1185">Reference proteome</keyword>
<evidence type="ECO:0000256" key="3">
    <source>
        <dbReference type="PROSITE-ProRule" id="PRU00708"/>
    </source>
</evidence>
<comment type="similarity">
    <text evidence="1">Belongs to the PPR family. PCMP-H subfamily.</text>
</comment>
<dbReference type="FunFam" id="1.25.40.10:FF:000427">
    <property type="entry name" value="Pentatricopeptide repeat-containing protein chloroplastic"/>
    <property type="match status" value="1"/>
</dbReference>
<dbReference type="InterPro" id="IPR002885">
    <property type="entry name" value="PPR_rpt"/>
</dbReference>
<dbReference type="Pfam" id="PF01535">
    <property type="entry name" value="PPR"/>
    <property type="match status" value="5"/>
</dbReference>
<dbReference type="Pfam" id="PF14432">
    <property type="entry name" value="DYW_deaminase"/>
    <property type="match status" value="1"/>
</dbReference>
<name>A0ABD3LDS3_EUCGL</name>
<keyword evidence="2" id="KW-0677">Repeat</keyword>
<dbReference type="FunFam" id="1.25.40.10:FF:000366">
    <property type="entry name" value="Pentatricopeptide (PPR) repeat-containing protein"/>
    <property type="match status" value="1"/>
</dbReference>
<dbReference type="SUPFAM" id="SSF48452">
    <property type="entry name" value="TPR-like"/>
    <property type="match status" value="1"/>
</dbReference>
<dbReference type="Pfam" id="PF13041">
    <property type="entry name" value="PPR_2"/>
    <property type="match status" value="3"/>
</dbReference>
<dbReference type="PANTHER" id="PTHR47926">
    <property type="entry name" value="PENTATRICOPEPTIDE REPEAT-CONTAINING PROTEIN"/>
    <property type="match status" value="1"/>
</dbReference>
<dbReference type="Pfam" id="PF20431">
    <property type="entry name" value="E_motif"/>
    <property type="match status" value="1"/>
</dbReference>
<dbReference type="InterPro" id="IPR032867">
    <property type="entry name" value="DYW_dom"/>
</dbReference>
<dbReference type="EMBL" id="JBJKBG010000002">
    <property type="protein sequence ID" value="KAL3749889.1"/>
    <property type="molecule type" value="Genomic_DNA"/>
</dbReference>
<sequence length="717" mass="79836">MKVPSPLIPSKSHIAIHSSSTVLPKFLHAPHHKAPSPPTPTQLNDLLNTASQTRNIRHVTQIHAQITTNGCISIPSLLNRLLSLYAKCGHVDQSVALFSQASDGSKNVVTWTSLLTQQSHANKPFKALALFNQMRRTGIYPNHFTFSAVLPACAETMVLSNGEQIHCLVIEHGFGSDVFVGSALVDMYAKCSRMDAAQKMFDEMPERNLVTWNSMVVGLLQNKFFDRAVLVFREVLKRDAVAPDEVTFSSALSACGNNGGSEFGRQVHGLVVKRNLMISSYVKNSLLDMYCKCGSLDDALRQFRTSGVRDVVTWNVMMMGFVHNDKFEEACHYLSFMRSEDVIPDEVSFSTALHATASISALSQGTSIHNQILKSGFVSSTCIGSALIMMYAKCGSLADATRAFEEIKGRTVVCWSAMITAFQQHGCADQAIKMFEDMLAEGTKPDYITLVSLLSACSHAGRIDKGYLYFNSMSKIYGINPGHEHYACMVDLLGRAGRLDEAKKLIESMPIKADSTVWGALLGACSNHRNLELGREAADRLFELQPDNPGNYVLLSNMYSCEGRLKEADEVRRLMSVNGLKKEPGCSWVDIKNTTFVFTSHDRSHTMTREIYEMLGQLEELVKKKGYVPQVQFAVNSIGEYKERNLWHHSERLALAFALLTLPNGAPVRIKKNLRTCGDCHTVMKFASDIYKREIVVRDVNRFHRFTEGQCTCGDYW</sequence>
<comment type="caution">
    <text evidence="5">The sequence shown here is derived from an EMBL/GenBank/DDBJ whole genome shotgun (WGS) entry which is preliminary data.</text>
</comment>
<evidence type="ECO:0000256" key="2">
    <source>
        <dbReference type="ARBA" id="ARBA00022737"/>
    </source>
</evidence>